<comment type="caution">
    <text evidence="2">The sequence shown here is derived from an EMBL/GenBank/DDBJ whole genome shotgun (WGS) entry which is preliminary data.</text>
</comment>
<dbReference type="RefSeq" id="WP_010898946.1">
    <property type="nucleotide sequence ID" value="NZ_CP040441.1"/>
</dbReference>
<sequence length="93" mass="9960">MKSWLFVFETALLVMVGLRIISGLIELTAAGLMLKLNSVEKAVAINAMLAIVGPVIFLSSITIGLLSMADRMSPTRLLFIGTGVCLILIGIRK</sequence>
<protein>
    <recommendedName>
        <fullName evidence="3">DUF2619 domain-containing protein</fullName>
    </recommendedName>
</protein>
<reference evidence="2" key="1">
    <citation type="submission" date="2015-08" db="EMBL/GenBank/DDBJ databases">
        <title>Complete DNA Sequence of Pseudomonas syringae pv. actinidiae, the Causal Agent of Kiwifruit Canker Disease.</title>
        <authorList>
            <person name="Rikkerink E.H.A."/>
            <person name="Fineran P.C."/>
        </authorList>
    </citation>
    <scope>NUCLEOTIDE SEQUENCE</scope>
    <source>
        <strain evidence="2">DSM 13666</strain>
    </source>
</reference>
<accession>A0A0M0KHW2</accession>
<evidence type="ECO:0000313" key="2">
    <source>
        <dbReference type="EMBL" id="KOO38421.1"/>
    </source>
</evidence>
<name>A0A0M0KHW2_ALKHA</name>
<dbReference type="OMA" id="TIGIYQI"/>
<evidence type="ECO:0008006" key="3">
    <source>
        <dbReference type="Google" id="ProtNLM"/>
    </source>
</evidence>
<feature type="transmembrane region" description="Helical" evidence="1">
    <location>
        <begin position="12"/>
        <end position="34"/>
    </location>
</feature>
<dbReference type="AlphaFoldDB" id="A0A0M0KHW2"/>
<dbReference type="EMBL" id="LILD01000001">
    <property type="protein sequence ID" value="KOO38421.1"/>
    <property type="molecule type" value="Genomic_DNA"/>
</dbReference>
<dbReference type="Pfam" id="PF10942">
    <property type="entry name" value="DUF2619"/>
    <property type="match status" value="1"/>
</dbReference>
<dbReference type="PATRIC" id="fig|136160.3.peg.1448"/>
<accession>A0A4Y7WW22</accession>
<gene>
    <name evidence="2" type="ORF">AMD02_05775</name>
</gene>
<dbReference type="GeneID" id="87598316"/>
<keyword evidence="1" id="KW-0472">Membrane</keyword>
<feature type="transmembrane region" description="Helical" evidence="1">
    <location>
        <begin position="46"/>
        <end position="69"/>
    </location>
</feature>
<keyword evidence="1" id="KW-1133">Transmembrane helix</keyword>
<evidence type="ECO:0000256" key="1">
    <source>
        <dbReference type="SAM" id="Phobius"/>
    </source>
</evidence>
<dbReference type="InterPro" id="IPR020390">
    <property type="entry name" value="Uncharacterised_YqhV"/>
</dbReference>
<proteinExistence type="predicted"/>
<feature type="transmembrane region" description="Helical" evidence="1">
    <location>
        <begin position="75"/>
        <end position="91"/>
    </location>
</feature>
<organism evidence="2">
    <name type="scientific">Halalkalibacterium halodurans</name>
    <name type="common">Bacillus halodurans</name>
    <dbReference type="NCBI Taxonomy" id="86665"/>
    <lineage>
        <taxon>Bacteria</taxon>
        <taxon>Bacillati</taxon>
        <taxon>Bacillota</taxon>
        <taxon>Bacilli</taxon>
        <taxon>Bacillales</taxon>
        <taxon>Bacillaceae</taxon>
        <taxon>Halalkalibacterium (ex Joshi et al. 2022)</taxon>
    </lineage>
</organism>
<keyword evidence="1" id="KW-0812">Transmembrane</keyword>